<evidence type="ECO:0000313" key="2">
    <source>
        <dbReference type="Proteomes" id="UP000543005"/>
    </source>
</evidence>
<dbReference type="AlphaFoldDB" id="A0A842GB49"/>
<gene>
    <name evidence="1" type="ORF">HCC36_16135</name>
</gene>
<comment type="caution">
    <text evidence="1">The sequence shown here is derived from an EMBL/GenBank/DDBJ whole genome shotgun (WGS) entry which is preliminary data.</text>
</comment>
<sequence length="174" mass="20781">MYDFDYCIDVAKGTCLQNLDNHYPKLSDAERNIIVKAYVENFTNFLTRDYLETEKIPLDKMLKAQDYAYQCTSEVLRILHPTSFEMTLDQFINIYRNILSSLNVESEFEEYVFKCEKEHVEATFNNRFEYSMAFQSYADYQKLALLLFEKCKSERYSEYVKEANHYSQVMRNGI</sequence>
<dbReference type="Proteomes" id="UP000543005">
    <property type="component" value="Unassembled WGS sequence"/>
</dbReference>
<evidence type="ECO:0000313" key="1">
    <source>
        <dbReference type="EMBL" id="MBC2294753.1"/>
    </source>
</evidence>
<name>A0A842GB49_9LIST</name>
<reference evidence="1 2" key="1">
    <citation type="submission" date="2020-03" db="EMBL/GenBank/DDBJ databases">
        <title>Soil Listeria distribution.</title>
        <authorList>
            <person name="Liao J."/>
            <person name="Wiedmann M."/>
        </authorList>
    </citation>
    <scope>NUCLEOTIDE SEQUENCE [LARGE SCALE GENOMIC DNA]</scope>
    <source>
        <strain evidence="1 2">FSL L7-0051</strain>
    </source>
</reference>
<protein>
    <submittedName>
        <fullName evidence="1">Uncharacterized protein</fullName>
    </submittedName>
</protein>
<accession>A0A842GB49</accession>
<organism evidence="1 2">
    <name type="scientific">Listeria booriae</name>
    <dbReference type="NCBI Taxonomy" id="1552123"/>
    <lineage>
        <taxon>Bacteria</taxon>
        <taxon>Bacillati</taxon>
        <taxon>Bacillota</taxon>
        <taxon>Bacilli</taxon>
        <taxon>Bacillales</taxon>
        <taxon>Listeriaceae</taxon>
        <taxon>Listeria</taxon>
    </lineage>
</organism>
<dbReference type="RefSeq" id="WP_185630080.1">
    <property type="nucleotide sequence ID" value="NZ_JAARZT010000043.1"/>
</dbReference>
<dbReference type="EMBL" id="JAARZT010000043">
    <property type="protein sequence ID" value="MBC2294753.1"/>
    <property type="molecule type" value="Genomic_DNA"/>
</dbReference>
<proteinExistence type="predicted"/>